<reference evidence="2 3" key="1">
    <citation type="journal article" date="2008" name="Nature">
        <title>The genome of the model beetle and pest Tribolium castaneum.</title>
        <authorList>
            <consortium name="Tribolium Genome Sequencing Consortium"/>
            <person name="Richards S."/>
            <person name="Gibbs R.A."/>
            <person name="Weinstock G.M."/>
            <person name="Brown S.J."/>
            <person name="Denell R."/>
            <person name="Beeman R.W."/>
            <person name="Gibbs R."/>
            <person name="Beeman R.W."/>
            <person name="Brown S.J."/>
            <person name="Bucher G."/>
            <person name="Friedrich M."/>
            <person name="Grimmelikhuijzen C.J."/>
            <person name="Klingler M."/>
            <person name="Lorenzen M."/>
            <person name="Richards S."/>
            <person name="Roth S."/>
            <person name="Schroder R."/>
            <person name="Tautz D."/>
            <person name="Zdobnov E.M."/>
            <person name="Muzny D."/>
            <person name="Gibbs R.A."/>
            <person name="Weinstock G.M."/>
            <person name="Attaway T."/>
            <person name="Bell S."/>
            <person name="Buhay C.J."/>
            <person name="Chandrabose M.N."/>
            <person name="Chavez D."/>
            <person name="Clerk-Blankenburg K.P."/>
            <person name="Cree A."/>
            <person name="Dao M."/>
            <person name="Davis C."/>
            <person name="Chacko J."/>
            <person name="Dinh H."/>
            <person name="Dugan-Rocha S."/>
            <person name="Fowler G."/>
            <person name="Garner T.T."/>
            <person name="Garnes J."/>
            <person name="Gnirke A."/>
            <person name="Hawes A."/>
            <person name="Hernandez J."/>
            <person name="Hines S."/>
            <person name="Holder M."/>
            <person name="Hume J."/>
            <person name="Jhangiani S.N."/>
            <person name="Joshi V."/>
            <person name="Khan Z.M."/>
            <person name="Jackson L."/>
            <person name="Kovar C."/>
            <person name="Kowis A."/>
            <person name="Lee S."/>
            <person name="Lewis L.R."/>
            <person name="Margolis J."/>
            <person name="Morgan M."/>
            <person name="Nazareth L.V."/>
            <person name="Nguyen N."/>
            <person name="Okwuonu G."/>
            <person name="Parker D."/>
            <person name="Richards S."/>
            <person name="Ruiz S.J."/>
            <person name="Santibanez J."/>
            <person name="Savard J."/>
            <person name="Scherer S.E."/>
            <person name="Schneider B."/>
            <person name="Sodergren E."/>
            <person name="Tautz D."/>
            <person name="Vattahil S."/>
            <person name="Villasana D."/>
            <person name="White C.S."/>
            <person name="Wright R."/>
            <person name="Park Y."/>
            <person name="Beeman R.W."/>
            <person name="Lord J."/>
            <person name="Oppert B."/>
            <person name="Lorenzen M."/>
            <person name="Brown S."/>
            <person name="Wang L."/>
            <person name="Savard J."/>
            <person name="Tautz D."/>
            <person name="Richards S."/>
            <person name="Weinstock G."/>
            <person name="Gibbs R.A."/>
            <person name="Liu Y."/>
            <person name="Worley K."/>
            <person name="Weinstock G."/>
            <person name="Elsik C.G."/>
            <person name="Reese J.T."/>
            <person name="Elhaik E."/>
            <person name="Landan G."/>
            <person name="Graur D."/>
            <person name="Arensburger P."/>
            <person name="Atkinson P."/>
            <person name="Beeman R.W."/>
            <person name="Beidler J."/>
            <person name="Brown S.J."/>
            <person name="Demuth J.P."/>
            <person name="Drury D.W."/>
            <person name="Du Y.Z."/>
            <person name="Fujiwara H."/>
            <person name="Lorenzen M."/>
            <person name="Maselli V."/>
            <person name="Osanai M."/>
            <person name="Park Y."/>
            <person name="Robertson H.M."/>
            <person name="Tu Z."/>
            <person name="Wang J.J."/>
            <person name="Wang S."/>
            <person name="Richards S."/>
            <person name="Song H."/>
            <person name="Zhang L."/>
            <person name="Sodergren E."/>
            <person name="Werner D."/>
            <person name="Stanke M."/>
            <person name="Morgenstern B."/>
            <person name="Solovyev V."/>
            <person name="Kosarev P."/>
            <person name="Brown G."/>
            <person name="Chen H.C."/>
            <person name="Ermolaeva O."/>
            <person name="Hlavina W."/>
            <person name="Kapustin Y."/>
            <person name="Kiryutin B."/>
            <person name="Kitts P."/>
            <person name="Maglott D."/>
            <person name="Pruitt K."/>
            <person name="Sapojnikov V."/>
            <person name="Souvorov A."/>
            <person name="Mackey A.J."/>
            <person name="Waterhouse R.M."/>
            <person name="Wyder S."/>
            <person name="Zdobnov E.M."/>
            <person name="Zdobnov E.M."/>
            <person name="Wyder S."/>
            <person name="Kriventseva E.V."/>
            <person name="Kadowaki T."/>
            <person name="Bork P."/>
            <person name="Aranda M."/>
            <person name="Bao R."/>
            <person name="Beermann A."/>
            <person name="Berns N."/>
            <person name="Bolognesi R."/>
            <person name="Bonneton F."/>
            <person name="Bopp D."/>
            <person name="Brown S.J."/>
            <person name="Bucher G."/>
            <person name="Butts T."/>
            <person name="Chaumot A."/>
            <person name="Denell R.E."/>
            <person name="Ferrier D.E."/>
            <person name="Friedrich M."/>
            <person name="Gordon C.M."/>
            <person name="Jindra M."/>
            <person name="Klingler M."/>
            <person name="Lan Q."/>
            <person name="Lattorff H.M."/>
            <person name="Laudet V."/>
            <person name="von Levetsow C."/>
            <person name="Liu Z."/>
            <person name="Lutz R."/>
            <person name="Lynch J.A."/>
            <person name="da Fonseca R.N."/>
            <person name="Posnien N."/>
            <person name="Reuter R."/>
            <person name="Roth S."/>
            <person name="Savard J."/>
            <person name="Schinko J.B."/>
            <person name="Schmitt C."/>
            <person name="Schoppmeier M."/>
            <person name="Schroder R."/>
            <person name="Shippy T.D."/>
            <person name="Simonnet F."/>
            <person name="Marques-Souza H."/>
            <person name="Tautz D."/>
            <person name="Tomoyasu Y."/>
            <person name="Trauner J."/>
            <person name="Van der Zee M."/>
            <person name="Vervoort M."/>
            <person name="Wittkopp N."/>
            <person name="Wimmer E.A."/>
            <person name="Yang X."/>
            <person name="Jones A.K."/>
            <person name="Sattelle D.B."/>
            <person name="Ebert P.R."/>
            <person name="Nelson D."/>
            <person name="Scott J.G."/>
            <person name="Beeman R.W."/>
            <person name="Muthukrishnan S."/>
            <person name="Kramer K.J."/>
            <person name="Arakane Y."/>
            <person name="Beeman R.W."/>
            <person name="Zhu Q."/>
            <person name="Hogenkamp D."/>
            <person name="Dixit R."/>
            <person name="Oppert B."/>
            <person name="Jiang H."/>
            <person name="Zou Z."/>
            <person name="Marshall J."/>
            <person name="Elpidina E."/>
            <person name="Vinokurov K."/>
            <person name="Oppert C."/>
            <person name="Zou Z."/>
            <person name="Evans J."/>
            <person name="Lu Z."/>
            <person name="Zhao P."/>
            <person name="Sumathipala N."/>
            <person name="Altincicek B."/>
            <person name="Vilcinskas A."/>
            <person name="Williams M."/>
            <person name="Hultmark D."/>
            <person name="Hetru C."/>
            <person name="Jiang H."/>
            <person name="Grimmelikhuijzen C.J."/>
            <person name="Hauser F."/>
            <person name="Cazzamali G."/>
            <person name="Williamson M."/>
            <person name="Park Y."/>
            <person name="Li B."/>
            <person name="Tanaka Y."/>
            <person name="Predel R."/>
            <person name="Neupert S."/>
            <person name="Schachtner J."/>
            <person name="Verleyen P."/>
            <person name="Raible F."/>
            <person name="Bork P."/>
            <person name="Friedrich M."/>
            <person name="Walden K.K."/>
            <person name="Robertson H.M."/>
            <person name="Angeli S."/>
            <person name="Foret S."/>
            <person name="Bucher G."/>
            <person name="Schuetz S."/>
            <person name="Maleszka R."/>
            <person name="Wimmer E.A."/>
            <person name="Beeman R.W."/>
            <person name="Lorenzen M."/>
            <person name="Tomoyasu Y."/>
            <person name="Miller S.C."/>
            <person name="Grossmann D."/>
            <person name="Bucher G."/>
        </authorList>
    </citation>
    <scope>NUCLEOTIDE SEQUENCE [LARGE SCALE GENOMIC DNA]</scope>
    <source>
        <strain evidence="2 3">Georgia GA2</strain>
    </source>
</reference>
<feature type="region of interest" description="Disordered" evidence="1">
    <location>
        <begin position="42"/>
        <end position="65"/>
    </location>
</feature>
<organism evidence="2 3">
    <name type="scientific">Tribolium castaneum</name>
    <name type="common">Red flour beetle</name>
    <dbReference type="NCBI Taxonomy" id="7070"/>
    <lineage>
        <taxon>Eukaryota</taxon>
        <taxon>Metazoa</taxon>
        <taxon>Ecdysozoa</taxon>
        <taxon>Arthropoda</taxon>
        <taxon>Hexapoda</taxon>
        <taxon>Insecta</taxon>
        <taxon>Pterygota</taxon>
        <taxon>Neoptera</taxon>
        <taxon>Endopterygota</taxon>
        <taxon>Coleoptera</taxon>
        <taxon>Polyphaga</taxon>
        <taxon>Cucujiformia</taxon>
        <taxon>Tenebrionidae</taxon>
        <taxon>Tenebrionidae incertae sedis</taxon>
        <taxon>Tribolium</taxon>
    </lineage>
</organism>
<evidence type="ECO:0000313" key="2">
    <source>
        <dbReference type="EMBL" id="KYB26190.1"/>
    </source>
</evidence>
<gene>
    <name evidence="2" type="primary">AUGUSTUS-3.0.2_33880</name>
    <name evidence="2" type="ORF">TcasGA2_TC033880</name>
</gene>
<proteinExistence type="predicted"/>
<evidence type="ECO:0000313" key="3">
    <source>
        <dbReference type="Proteomes" id="UP000007266"/>
    </source>
</evidence>
<dbReference type="Proteomes" id="UP000007266">
    <property type="component" value="Linkage group 7"/>
</dbReference>
<keyword evidence="3" id="KW-1185">Reference proteome</keyword>
<sequence>MVNGKVLVISASPSGKCSWIELLVSAHRKYFNARGLSTSVDGIPRSSRTQTLDVSSTSPESTMNGIPRSFRALILNTSSPTLNGIPRSSLHSDP</sequence>
<dbReference type="InParanoid" id="A0A139WE16"/>
<feature type="compositionally biased region" description="Polar residues" evidence="1">
    <location>
        <begin position="42"/>
        <end position="64"/>
    </location>
</feature>
<evidence type="ECO:0000256" key="1">
    <source>
        <dbReference type="SAM" id="MobiDB-lite"/>
    </source>
</evidence>
<dbReference type="AlphaFoldDB" id="A0A139WE16"/>
<dbReference type="EMBL" id="KQ971355">
    <property type="protein sequence ID" value="KYB26190.1"/>
    <property type="molecule type" value="Genomic_DNA"/>
</dbReference>
<protein>
    <submittedName>
        <fullName evidence="2">Uncharacterized protein</fullName>
    </submittedName>
</protein>
<accession>A0A139WE16</accession>
<name>A0A139WE16_TRICA</name>
<reference evidence="2 3" key="2">
    <citation type="journal article" date="2010" name="Nucleic Acids Res.">
        <title>BeetleBase in 2010: revisions to provide comprehensive genomic information for Tribolium castaneum.</title>
        <authorList>
            <person name="Kim H.S."/>
            <person name="Murphy T."/>
            <person name="Xia J."/>
            <person name="Caragea D."/>
            <person name="Park Y."/>
            <person name="Beeman R.W."/>
            <person name="Lorenzen M.D."/>
            <person name="Butcher S."/>
            <person name="Manak J.R."/>
            <person name="Brown S.J."/>
        </authorList>
    </citation>
    <scope>GENOME REANNOTATION</scope>
    <source>
        <strain evidence="2 3">Georgia GA2</strain>
    </source>
</reference>